<name>A0A2N5TX22_9BASI</name>
<evidence type="ECO:0008006" key="6">
    <source>
        <dbReference type="Google" id="ProtNLM"/>
    </source>
</evidence>
<dbReference type="EMBL" id="PGCI01000312">
    <property type="protein sequence ID" value="PLW30008.1"/>
    <property type="molecule type" value="Genomic_DNA"/>
</dbReference>
<evidence type="ECO:0000313" key="3">
    <source>
        <dbReference type="EMBL" id="PLW30993.1"/>
    </source>
</evidence>
<feature type="chain" id="PRO_5015083785" description="Fungal calcium binding protein domain-containing protein" evidence="1">
    <location>
        <begin position="21"/>
        <end position="187"/>
    </location>
</feature>
<accession>A0A2N5TX22</accession>
<evidence type="ECO:0000313" key="4">
    <source>
        <dbReference type="Proteomes" id="UP000235388"/>
    </source>
</evidence>
<reference evidence="4 5" key="1">
    <citation type="submission" date="2017-11" db="EMBL/GenBank/DDBJ databases">
        <title>De novo assembly and phasing of dikaryotic genomes from two isolates of Puccinia coronata f. sp. avenae, the causal agent of oat crown rust.</title>
        <authorList>
            <person name="Miller M.E."/>
            <person name="Zhang Y."/>
            <person name="Omidvar V."/>
            <person name="Sperschneider J."/>
            <person name="Schwessinger B."/>
            <person name="Raley C."/>
            <person name="Palmer J.M."/>
            <person name="Garnica D."/>
            <person name="Upadhyaya N."/>
            <person name="Rathjen J."/>
            <person name="Taylor J.M."/>
            <person name="Park R.F."/>
            <person name="Dodds P.N."/>
            <person name="Hirsch C.D."/>
            <person name="Kianian S.F."/>
            <person name="Figueroa M."/>
        </authorList>
    </citation>
    <scope>NUCLEOTIDE SEQUENCE [LARGE SCALE GENOMIC DNA]</scope>
    <source>
        <strain evidence="3">12NC29</strain>
        <strain evidence="2">12SD80</strain>
    </source>
</reference>
<dbReference type="Proteomes" id="UP000235388">
    <property type="component" value="Unassembled WGS sequence"/>
</dbReference>
<gene>
    <name evidence="3" type="ORF">PCANC_20694</name>
    <name evidence="2" type="ORF">PCASD_15761</name>
</gene>
<evidence type="ECO:0000313" key="2">
    <source>
        <dbReference type="EMBL" id="PLW30008.1"/>
    </source>
</evidence>
<keyword evidence="4" id="KW-1185">Reference proteome</keyword>
<evidence type="ECO:0000313" key="5">
    <source>
        <dbReference type="Proteomes" id="UP000235392"/>
    </source>
</evidence>
<proteinExistence type="predicted"/>
<comment type="caution">
    <text evidence="2">The sequence shown here is derived from an EMBL/GenBank/DDBJ whole genome shotgun (WGS) entry which is preliminary data.</text>
</comment>
<dbReference type="EMBL" id="PGCJ01000360">
    <property type="protein sequence ID" value="PLW30993.1"/>
    <property type="molecule type" value="Genomic_DNA"/>
</dbReference>
<organism evidence="2 5">
    <name type="scientific">Puccinia coronata f. sp. avenae</name>
    <dbReference type="NCBI Taxonomy" id="200324"/>
    <lineage>
        <taxon>Eukaryota</taxon>
        <taxon>Fungi</taxon>
        <taxon>Dikarya</taxon>
        <taxon>Basidiomycota</taxon>
        <taxon>Pucciniomycotina</taxon>
        <taxon>Pucciniomycetes</taxon>
        <taxon>Pucciniales</taxon>
        <taxon>Pucciniaceae</taxon>
        <taxon>Puccinia</taxon>
    </lineage>
</organism>
<keyword evidence="1" id="KW-0732">Signal</keyword>
<sequence length="187" mass="19346">MQFTCLVTAVLVVYGTNTAASPSTAPPAKTAPAHPPAAKLPPTISINFTQTFYPLPDSEIAAMFPNVGIKGNDTTLPTRAVCATGPAENPDTNICDLNSCAAFPICDTCLGLIVDGAGNIAPDTSSTVNPQAICTNSYLFGNSDDGLKDICTDVTGTPYSCFGGCHGYTSCKKCMKVNLPKDQSTTP</sequence>
<evidence type="ECO:0000256" key="1">
    <source>
        <dbReference type="SAM" id="SignalP"/>
    </source>
</evidence>
<feature type="signal peptide" evidence="1">
    <location>
        <begin position="1"/>
        <end position="20"/>
    </location>
</feature>
<dbReference type="AlphaFoldDB" id="A0A2N5TX22"/>
<dbReference type="Proteomes" id="UP000235392">
    <property type="component" value="Unassembled WGS sequence"/>
</dbReference>
<protein>
    <recommendedName>
        <fullName evidence="6">Fungal calcium binding protein domain-containing protein</fullName>
    </recommendedName>
</protein>